<evidence type="ECO:0000259" key="1">
    <source>
        <dbReference type="Pfam" id="PF12770"/>
    </source>
</evidence>
<name>A0A1V1NVE8_9BACT</name>
<dbReference type="InterPro" id="IPR024983">
    <property type="entry name" value="CHAT_dom"/>
</dbReference>
<evidence type="ECO:0000313" key="2">
    <source>
        <dbReference type="EMBL" id="ETR66538.1"/>
    </source>
</evidence>
<dbReference type="AlphaFoldDB" id="A0A1V1NVE8"/>
<sequence length="335" mass="38007">MNRTPEGIALLYPIALPKRLTVLITLPDRIKHYNLDISYNELNKLVRNYRKYIQVRSSNQFLGVSQKLYQLLIHPVQKDLIAANIHTLLVAPDGVLRLIPFASLHDTTNFLIEKYAVVTIPAINLTDTAELHHKKKMETLVVGLSDAVQDFSALPSVKEELKDIKKIMNANKMYMNQTFTIPNVQNEFKHNDYAIVHFATHGVFGGTGKHSFLLTYDNQLDMDALEDLMSLGKYRDHQVEMLTLSACQTALGNERAALGLGGVAVKAGVKSAVATLWYVDDEATSLAIRELYRQLKKRKMTKAKALQNAQKMLISTRKYWHPIYWAPFLLIGCWI</sequence>
<reference evidence="3" key="1">
    <citation type="submission" date="2012-11" db="EMBL/GenBank/DDBJ databases">
        <authorList>
            <person name="Lucero-Rivera Y.E."/>
            <person name="Tovar-Ramirez D."/>
        </authorList>
    </citation>
    <scope>NUCLEOTIDE SEQUENCE [LARGE SCALE GENOMIC DNA]</scope>
    <source>
        <strain evidence="3">Araruama</strain>
    </source>
</reference>
<feature type="domain" description="CHAT" evidence="1">
    <location>
        <begin position="65"/>
        <end position="332"/>
    </location>
</feature>
<gene>
    <name evidence="2" type="ORF">OMM_05604</name>
</gene>
<protein>
    <recommendedName>
        <fullName evidence="1">CHAT domain-containing protein</fullName>
    </recommendedName>
</protein>
<evidence type="ECO:0000313" key="3">
    <source>
        <dbReference type="Proteomes" id="UP000189670"/>
    </source>
</evidence>
<proteinExistence type="predicted"/>
<dbReference type="Pfam" id="PF12770">
    <property type="entry name" value="CHAT"/>
    <property type="match status" value="1"/>
</dbReference>
<organism evidence="2 3">
    <name type="scientific">Candidatus Magnetoglobus multicellularis str. Araruama</name>
    <dbReference type="NCBI Taxonomy" id="890399"/>
    <lineage>
        <taxon>Bacteria</taxon>
        <taxon>Pseudomonadati</taxon>
        <taxon>Thermodesulfobacteriota</taxon>
        <taxon>Desulfobacteria</taxon>
        <taxon>Desulfobacterales</taxon>
        <taxon>Desulfobacteraceae</taxon>
        <taxon>Candidatus Magnetoglobus</taxon>
    </lineage>
</organism>
<dbReference type="Proteomes" id="UP000189670">
    <property type="component" value="Unassembled WGS sequence"/>
</dbReference>
<dbReference type="EMBL" id="ATBP01001919">
    <property type="protein sequence ID" value="ETR66538.1"/>
    <property type="molecule type" value="Genomic_DNA"/>
</dbReference>
<comment type="caution">
    <text evidence="2">The sequence shown here is derived from an EMBL/GenBank/DDBJ whole genome shotgun (WGS) entry which is preliminary data.</text>
</comment>
<accession>A0A1V1NVE8</accession>